<evidence type="ECO:0000256" key="11">
    <source>
        <dbReference type="SAM" id="MobiDB-lite"/>
    </source>
</evidence>
<dbReference type="PANTHER" id="PTHR45436:SF15">
    <property type="entry name" value="SENSOR HISTIDINE KINASE CUSS"/>
    <property type="match status" value="1"/>
</dbReference>
<dbReference type="CDD" id="cd00082">
    <property type="entry name" value="HisKA"/>
    <property type="match status" value="1"/>
</dbReference>
<sequence>MRIFLKLFIGFWLLQIVLVGLGAWMAFQLRGEVEAAFHEEMERLAEVRMELGSVLEERGTDAFRQTLVSHADKEWLYLLDRQGNDLLQRELPSFLKRKIARKQERRALRQQQRELNGDSQRWQHEKGEPPPHRGFRRPPRDPDRMVPPPSPMRLISLEGERFNLEIRPKRPRLWKIVISRPWIIGGLITTSLITVFLLALHFTRPIQQLQRSARRLAKGDMQARCKPSRYRLPDELSSLSHDFNRMAERLQSLFSAQKQLISDVSHELRSPMARMRVALELADRNPGEQAKNLAIVQREIDRLEKLIHQILTLSRPASMGDQPLEGVVDLQALLETIVEDVNLEGTASGRQVLFEAGDEQLVRANPVPLHSAIENVVRNALRHTPEGDQVVVELTQQQRELTLSVRDRGPGVPESALTQIFEPFFRVSEARDRQSGGYGLGLAIASRVIREHGGTIAATNHPDGGLEVVMTLPWDSALHEQG</sequence>
<dbReference type="EMBL" id="LO017727">
    <property type="protein sequence ID" value="CRH04444.1"/>
    <property type="molecule type" value="Genomic_DNA"/>
</dbReference>
<dbReference type="PROSITE" id="PS50109">
    <property type="entry name" value="HIS_KIN"/>
    <property type="match status" value="1"/>
</dbReference>
<feature type="transmembrane region" description="Helical" evidence="12">
    <location>
        <begin position="7"/>
        <end position="27"/>
    </location>
</feature>
<dbReference type="SMART" id="SM00304">
    <property type="entry name" value="HAMP"/>
    <property type="match status" value="1"/>
</dbReference>
<accession>A0A1S7LEA2</accession>
<dbReference type="GO" id="GO:0000155">
    <property type="term" value="F:phosphorelay sensor kinase activity"/>
    <property type="evidence" value="ECO:0007669"/>
    <property type="project" value="InterPro"/>
</dbReference>
<evidence type="ECO:0000256" key="6">
    <source>
        <dbReference type="ARBA" id="ARBA00022692"/>
    </source>
</evidence>
<reference evidence="15" key="1">
    <citation type="submission" date="2015-04" db="EMBL/GenBank/DDBJ databases">
        <authorList>
            <person name="Syromyatnikov M.Y."/>
            <person name="Popov V.N."/>
        </authorList>
    </citation>
    <scope>NUCLEOTIDE SEQUENCE</scope>
    <source>
        <strain evidence="15">MO-1</strain>
    </source>
</reference>
<dbReference type="SMART" id="SM00387">
    <property type="entry name" value="HATPase_c"/>
    <property type="match status" value="1"/>
</dbReference>
<evidence type="ECO:0000256" key="2">
    <source>
        <dbReference type="ARBA" id="ARBA00004141"/>
    </source>
</evidence>
<feature type="transmembrane region" description="Helical" evidence="12">
    <location>
        <begin position="182"/>
        <end position="202"/>
    </location>
</feature>
<evidence type="ECO:0000313" key="15">
    <source>
        <dbReference type="EMBL" id="CRH04444.1"/>
    </source>
</evidence>
<evidence type="ECO:0000256" key="8">
    <source>
        <dbReference type="ARBA" id="ARBA00022989"/>
    </source>
</evidence>
<dbReference type="PANTHER" id="PTHR45436">
    <property type="entry name" value="SENSOR HISTIDINE KINASE YKOH"/>
    <property type="match status" value="1"/>
</dbReference>
<feature type="compositionally biased region" description="Basic and acidic residues" evidence="11">
    <location>
        <begin position="107"/>
        <end position="131"/>
    </location>
</feature>
<keyword evidence="10 12" id="KW-0472">Membrane</keyword>
<dbReference type="Gene3D" id="1.10.287.130">
    <property type="match status" value="1"/>
</dbReference>
<dbReference type="Pfam" id="PF00512">
    <property type="entry name" value="HisKA"/>
    <property type="match status" value="1"/>
</dbReference>
<proteinExistence type="predicted"/>
<keyword evidence="7" id="KW-0418">Kinase</keyword>
<dbReference type="Pfam" id="PF00672">
    <property type="entry name" value="HAMP"/>
    <property type="match status" value="1"/>
</dbReference>
<keyword evidence="8 12" id="KW-1133">Transmembrane helix</keyword>
<dbReference type="GO" id="GO:0005886">
    <property type="term" value="C:plasma membrane"/>
    <property type="evidence" value="ECO:0007669"/>
    <property type="project" value="TreeGrafter"/>
</dbReference>
<evidence type="ECO:0000256" key="3">
    <source>
        <dbReference type="ARBA" id="ARBA00012438"/>
    </source>
</evidence>
<dbReference type="InterPro" id="IPR003661">
    <property type="entry name" value="HisK_dim/P_dom"/>
</dbReference>
<evidence type="ECO:0000256" key="5">
    <source>
        <dbReference type="ARBA" id="ARBA00022679"/>
    </source>
</evidence>
<evidence type="ECO:0000256" key="1">
    <source>
        <dbReference type="ARBA" id="ARBA00000085"/>
    </source>
</evidence>
<gene>
    <name evidence="15" type="ORF">MAGMO_0230</name>
</gene>
<keyword evidence="9" id="KW-0902">Two-component regulatory system</keyword>
<evidence type="ECO:0000256" key="10">
    <source>
        <dbReference type="ARBA" id="ARBA00023136"/>
    </source>
</evidence>
<evidence type="ECO:0000256" key="9">
    <source>
        <dbReference type="ARBA" id="ARBA00023012"/>
    </source>
</evidence>
<dbReference type="SUPFAM" id="SSF55874">
    <property type="entry name" value="ATPase domain of HSP90 chaperone/DNA topoisomerase II/histidine kinase"/>
    <property type="match status" value="1"/>
</dbReference>
<dbReference type="SUPFAM" id="SSF47384">
    <property type="entry name" value="Homodimeric domain of signal transducing histidine kinase"/>
    <property type="match status" value="1"/>
</dbReference>
<dbReference type="CDD" id="cd06225">
    <property type="entry name" value="HAMP"/>
    <property type="match status" value="1"/>
</dbReference>
<dbReference type="InterPro" id="IPR003660">
    <property type="entry name" value="HAMP_dom"/>
</dbReference>
<dbReference type="AlphaFoldDB" id="A0A1S7LEA2"/>
<dbReference type="PROSITE" id="PS50885">
    <property type="entry name" value="HAMP"/>
    <property type="match status" value="1"/>
</dbReference>
<dbReference type="PRINTS" id="PR00344">
    <property type="entry name" value="BCTRLSENSOR"/>
</dbReference>
<evidence type="ECO:0000256" key="12">
    <source>
        <dbReference type="SAM" id="Phobius"/>
    </source>
</evidence>
<keyword evidence="4" id="KW-0597">Phosphoprotein</keyword>
<dbReference type="SUPFAM" id="SSF158472">
    <property type="entry name" value="HAMP domain-like"/>
    <property type="match status" value="1"/>
</dbReference>
<dbReference type="EC" id="2.7.13.3" evidence="3"/>
<feature type="domain" description="HAMP" evidence="14">
    <location>
        <begin position="200"/>
        <end position="255"/>
    </location>
</feature>
<evidence type="ECO:0000259" key="14">
    <source>
        <dbReference type="PROSITE" id="PS50885"/>
    </source>
</evidence>
<keyword evidence="5" id="KW-0808">Transferase</keyword>
<dbReference type="FunFam" id="3.30.565.10:FF:000006">
    <property type="entry name" value="Sensor histidine kinase WalK"/>
    <property type="match status" value="1"/>
</dbReference>
<dbReference type="Pfam" id="PF02518">
    <property type="entry name" value="HATPase_c"/>
    <property type="match status" value="1"/>
</dbReference>
<comment type="subcellular location">
    <subcellularLocation>
        <location evidence="2">Membrane</location>
        <topology evidence="2">Multi-pass membrane protein</topology>
    </subcellularLocation>
</comment>
<organism evidence="15">
    <name type="scientific">Magnetococcus massalia (strain MO-1)</name>
    <dbReference type="NCBI Taxonomy" id="451514"/>
    <lineage>
        <taxon>Bacteria</taxon>
        <taxon>Pseudomonadati</taxon>
        <taxon>Pseudomonadota</taxon>
        <taxon>Magnetococcia</taxon>
        <taxon>Magnetococcales</taxon>
        <taxon>Magnetococcaceae</taxon>
        <taxon>Magnetococcus</taxon>
    </lineage>
</organism>
<dbReference type="InterPro" id="IPR036890">
    <property type="entry name" value="HATPase_C_sf"/>
</dbReference>
<name>A0A1S7LEA2_MAGMO</name>
<dbReference type="InterPro" id="IPR050428">
    <property type="entry name" value="TCS_sensor_his_kinase"/>
</dbReference>
<dbReference type="InterPro" id="IPR036097">
    <property type="entry name" value="HisK_dim/P_sf"/>
</dbReference>
<dbReference type="Gene3D" id="1.10.8.500">
    <property type="entry name" value="HAMP domain in histidine kinase"/>
    <property type="match status" value="1"/>
</dbReference>
<dbReference type="InterPro" id="IPR004358">
    <property type="entry name" value="Sig_transdc_His_kin-like_C"/>
</dbReference>
<dbReference type="SMART" id="SM00388">
    <property type="entry name" value="HisKA"/>
    <property type="match status" value="1"/>
</dbReference>
<evidence type="ECO:0000256" key="7">
    <source>
        <dbReference type="ARBA" id="ARBA00022777"/>
    </source>
</evidence>
<evidence type="ECO:0000259" key="13">
    <source>
        <dbReference type="PROSITE" id="PS50109"/>
    </source>
</evidence>
<feature type="domain" description="Histidine kinase" evidence="13">
    <location>
        <begin position="263"/>
        <end position="476"/>
    </location>
</feature>
<protein>
    <recommendedName>
        <fullName evidence="3">histidine kinase</fullName>
        <ecNumber evidence="3">2.7.13.3</ecNumber>
    </recommendedName>
</protein>
<comment type="catalytic activity">
    <reaction evidence="1">
        <text>ATP + protein L-histidine = ADP + protein N-phospho-L-histidine.</text>
        <dbReference type="EC" id="2.7.13.3"/>
    </reaction>
</comment>
<keyword evidence="6 12" id="KW-0812">Transmembrane</keyword>
<dbReference type="InterPro" id="IPR005467">
    <property type="entry name" value="His_kinase_dom"/>
</dbReference>
<dbReference type="Gene3D" id="3.30.565.10">
    <property type="entry name" value="Histidine kinase-like ATPase, C-terminal domain"/>
    <property type="match status" value="1"/>
</dbReference>
<evidence type="ECO:0000256" key="4">
    <source>
        <dbReference type="ARBA" id="ARBA00022553"/>
    </source>
</evidence>
<feature type="region of interest" description="Disordered" evidence="11">
    <location>
        <begin position="107"/>
        <end position="152"/>
    </location>
</feature>
<dbReference type="InterPro" id="IPR003594">
    <property type="entry name" value="HATPase_dom"/>
</dbReference>